<protein>
    <submittedName>
        <fullName evidence="1">Coiled-coil protein</fullName>
    </submittedName>
</protein>
<dbReference type="PATRIC" id="fig|455.5.peg.2152"/>
<comment type="caution">
    <text evidence="1">The sequence shown here is derived from an EMBL/GenBank/DDBJ whole genome shotgun (WGS) entry which is preliminary data.</text>
</comment>
<evidence type="ECO:0000313" key="1">
    <source>
        <dbReference type="EMBL" id="KTD07847.1"/>
    </source>
</evidence>
<dbReference type="STRING" id="455.Ljam_2042"/>
<name>A0A0W0UJH0_9GAMM</name>
<dbReference type="AlphaFoldDB" id="A0A0W0UJH0"/>
<reference evidence="1 2" key="1">
    <citation type="submission" date="2015-11" db="EMBL/GenBank/DDBJ databases">
        <title>Genomic analysis of 38 Legionella species identifies large and diverse effector repertoires.</title>
        <authorList>
            <person name="Burstein D."/>
            <person name="Amaro F."/>
            <person name="Zusman T."/>
            <person name="Lifshitz Z."/>
            <person name="Cohen O."/>
            <person name="Gilbert J.A."/>
            <person name="Pupko T."/>
            <person name="Shuman H.A."/>
            <person name="Segal G."/>
        </authorList>
    </citation>
    <scope>NUCLEOTIDE SEQUENCE [LARGE SCALE GENOMIC DNA]</scope>
    <source>
        <strain evidence="1 2">JA-26-G1-E2</strain>
    </source>
</reference>
<dbReference type="RefSeq" id="WP_058449928.1">
    <property type="nucleotide sequence ID" value="NZ_CAAAJF010000002.1"/>
</dbReference>
<sequence length="367" mass="41963">MGKELKEVEKEVNIVVEKIKKQAQYHAETTIKVRKVLLDYFFDANIINTLTESPDSNHELFNVNAMLEPLKACLVEESKLVEKAEAIKHGARSSLVEALDANIQETHLPFIRSKEGYAFYREIPYTPKAQSFMEQFAHALSVYRICLGICEAFHYMSGHACLDLQEYYAAISKAEHLKAALKEPGNATPVIDSWRLAKDIKRQLRDLVKVIDAFTPDFECTIEQEQARLKFLMEGAAEILQDSYRKFPNTATLPFLFSDQWQTTAKMLDNLLYPEKTKCSQLSSEISEFKEIVNAKLPILKTELLVKAFKLVDSCLSRLRIEAHRKHISLAEAPENGVFPLYWSLAKLSLNNSRGNNETTETSYRNF</sequence>
<dbReference type="OrthoDB" id="5652426at2"/>
<accession>A0A0W0UJH0</accession>
<gene>
    <name evidence="1" type="ORF">Ljam_2042</name>
</gene>
<dbReference type="EMBL" id="LNYG01000013">
    <property type="protein sequence ID" value="KTD07847.1"/>
    <property type="molecule type" value="Genomic_DNA"/>
</dbReference>
<dbReference type="Proteomes" id="UP000054715">
    <property type="component" value="Unassembled WGS sequence"/>
</dbReference>
<organism evidence="1 2">
    <name type="scientific">Legionella jamestowniensis</name>
    <dbReference type="NCBI Taxonomy" id="455"/>
    <lineage>
        <taxon>Bacteria</taxon>
        <taxon>Pseudomonadati</taxon>
        <taxon>Pseudomonadota</taxon>
        <taxon>Gammaproteobacteria</taxon>
        <taxon>Legionellales</taxon>
        <taxon>Legionellaceae</taxon>
        <taxon>Legionella</taxon>
    </lineage>
</organism>
<proteinExistence type="predicted"/>
<evidence type="ECO:0000313" key="2">
    <source>
        <dbReference type="Proteomes" id="UP000054715"/>
    </source>
</evidence>